<dbReference type="CDD" id="cd08017">
    <property type="entry name" value="M20_IAA_Hyd"/>
    <property type="match status" value="1"/>
</dbReference>
<dbReference type="GO" id="GO:0046872">
    <property type="term" value="F:metal ion binding"/>
    <property type="evidence" value="ECO:0007669"/>
    <property type="project" value="UniProtKB-KW"/>
</dbReference>
<evidence type="ECO:0000256" key="3">
    <source>
        <dbReference type="ARBA" id="ARBA00022801"/>
    </source>
</evidence>
<keyword evidence="2 6" id="KW-0732">Signal</keyword>
<feature type="binding site" evidence="5">
    <location>
        <position position="165"/>
    </location>
    <ligand>
        <name>Mn(2+)</name>
        <dbReference type="ChEBI" id="CHEBI:29035"/>
        <label>2</label>
    </ligand>
</feature>
<dbReference type="Gene3D" id="3.30.70.360">
    <property type="match status" value="1"/>
</dbReference>
<keyword evidence="3 8" id="KW-0378">Hydrolase</keyword>
<feature type="chain" id="PRO_5029829587" evidence="6">
    <location>
        <begin position="17"/>
        <end position="425"/>
    </location>
</feature>
<evidence type="ECO:0000313" key="9">
    <source>
        <dbReference type="Proteomes" id="UP000593562"/>
    </source>
</evidence>
<dbReference type="Proteomes" id="UP000593562">
    <property type="component" value="Unassembled WGS sequence"/>
</dbReference>
<feature type="signal peptide" evidence="6">
    <location>
        <begin position="1"/>
        <end position="16"/>
    </location>
</feature>
<dbReference type="OrthoDB" id="6119954at2759"/>
<evidence type="ECO:0000313" key="8">
    <source>
        <dbReference type="EMBL" id="KAF5750556.1"/>
    </source>
</evidence>
<evidence type="ECO:0000256" key="5">
    <source>
        <dbReference type="PIRSR" id="PIRSR005962-1"/>
    </source>
</evidence>
<dbReference type="GO" id="GO:0005783">
    <property type="term" value="C:endoplasmic reticulum"/>
    <property type="evidence" value="ECO:0007669"/>
    <property type="project" value="TreeGrafter"/>
</dbReference>
<dbReference type="InterPro" id="IPR002933">
    <property type="entry name" value="Peptidase_M20"/>
</dbReference>
<dbReference type="Gene3D" id="3.40.630.10">
    <property type="entry name" value="Zn peptidases"/>
    <property type="match status" value="1"/>
</dbReference>
<evidence type="ECO:0000256" key="2">
    <source>
        <dbReference type="ARBA" id="ARBA00022729"/>
    </source>
</evidence>
<reference evidence="8 9" key="1">
    <citation type="journal article" date="2020" name="Nat. Commun.">
        <title>Genome of Tripterygium wilfordii and identification of cytochrome P450 involved in triptolide biosynthesis.</title>
        <authorList>
            <person name="Tu L."/>
            <person name="Su P."/>
            <person name="Zhang Z."/>
            <person name="Gao L."/>
            <person name="Wang J."/>
            <person name="Hu T."/>
            <person name="Zhou J."/>
            <person name="Zhang Y."/>
            <person name="Zhao Y."/>
            <person name="Liu Y."/>
            <person name="Song Y."/>
            <person name="Tong Y."/>
            <person name="Lu Y."/>
            <person name="Yang J."/>
            <person name="Xu C."/>
            <person name="Jia M."/>
            <person name="Peters R.J."/>
            <person name="Huang L."/>
            <person name="Gao W."/>
        </authorList>
    </citation>
    <scope>NUCLEOTIDE SEQUENCE [LARGE SCALE GENOMIC DNA]</scope>
    <source>
        <strain evidence="9">cv. XIE 37</strain>
        <tissue evidence="8">Leaf</tissue>
    </source>
</reference>
<feature type="domain" description="Peptidase M20 dimerisation" evidence="7">
    <location>
        <begin position="216"/>
        <end position="304"/>
    </location>
</feature>
<dbReference type="InterPro" id="IPR044757">
    <property type="entry name" value="ILR1-like_Hyd"/>
</dbReference>
<organism evidence="8 9">
    <name type="scientific">Tripterygium wilfordii</name>
    <name type="common">Thunder God vine</name>
    <dbReference type="NCBI Taxonomy" id="458696"/>
    <lineage>
        <taxon>Eukaryota</taxon>
        <taxon>Viridiplantae</taxon>
        <taxon>Streptophyta</taxon>
        <taxon>Embryophyta</taxon>
        <taxon>Tracheophyta</taxon>
        <taxon>Spermatophyta</taxon>
        <taxon>Magnoliopsida</taxon>
        <taxon>eudicotyledons</taxon>
        <taxon>Gunneridae</taxon>
        <taxon>Pentapetalae</taxon>
        <taxon>rosids</taxon>
        <taxon>fabids</taxon>
        <taxon>Celastrales</taxon>
        <taxon>Celastraceae</taxon>
        <taxon>Tripterygium</taxon>
    </lineage>
</organism>
<accession>A0A7J7DWT1</accession>
<dbReference type="EMBL" id="JAAARO010000003">
    <property type="protein sequence ID" value="KAF5750556.1"/>
    <property type="molecule type" value="Genomic_DNA"/>
</dbReference>
<dbReference type="NCBIfam" id="TIGR01891">
    <property type="entry name" value="amidohydrolases"/>
    <property type="match status" value="1"/>
</dbReference>
<protein>
    <submittedName>
        <fullName evidence="8">Iaa-amino acid hydrolase 4</fullName>
    </submittedName>
</protein>
<dbReference type="GO" id="GO:0009850">
    <property type="term" value="P:auxin metabolic process"/>
    <property type="evidence" value="ECO:0007669"/>
    <property type="project" value="InterPro"/>
</dbReference>
<dbReference type="InterPro" id="IPR036264">
    <property type="entry name" value="Bact_exopeptidase_dim_dom"/>
</dbReference>
<gene>
    <name evidence="8" type="ORF">HS088_TW03G00895</name>
</gene>
<evidence type="ECO:0000259" key="7">
    <source>
        <dbReference type="Pfam" id="PF07687"/>
    </source>
</evidence>
<evidence type="ECO:0000256" key="4">
    <source>
        <dbReference type="ARBA" id="ARBA00023211"/>
    </source>
</evidence>
<comment type="similarity">
    <text evidence="1">Belongs to the peptidase M20 family.</text>
</comment>
<dbReference type="InterPro" id="IPR011650">
    <property type="entry name" value="Peptidase_M20_dimer"/>
</dbReference>
<keyword evidence="4 5" id="KW-0464">Manganese</keyword>
<comment type="caution">
    <text evidence="8">The sequence shown here is derived from an EMBL/GenBank/DDBJ whole genome shotgun (WGS) entry which is preliminary data.</text>
</comment>
<dbReference type="AlphaFoldDB" id="A0A7J7DWT1"/>
<dbReference type="Pfam" id="PF07687">
    <property type="entry name" value="M20_dimer"/>
    <property type="match status" value="1"/>
</dbReference>
<dbReference type="InParanoid" id="A0A7J7DWT1"/>
<dbReference type="PIRSF" id="PIRSF005962">
    <property type="entry name" value="Pept_M20D_amidohydro"/>
    <property type="match status" value="1"/>
</dbReference>
<feature type="binding site" evidence="5">
    <location>
        <position position="131"/>
    </location>
    <ligand>
        <name>Mn(2+)</name>
        <dbReference type="ChEBI" id="CHEBI:29035"/>
        <label>2</label>
    </ligand>
</feature>
<dbReference type="InterPro" id="IPR017439">
    <property type="entry name" value="Amidohydrolase"/>
</dbReference>
<keyword evidence="9" id="KW-1185">Reference proteome</keyword>
<evidence type="ECO:0000256" key="1">
    <source>
        <dbReference type="ARBA" id="ARBA00006153"/>
    </source>
</evidence>
<dbReference type="SUPFAM" id="SSF53187">
    <property type="entry name" value="Zn-dependent exopeptidases"/>
    <property type="match status" value="1"/>
</dbReference>
<dbReference type="Pfam" id="PF01546">
    <property type="entry name" value="Peptidase_M20"/>
    <property type="match status" value="1"/>
</dbReference>
<feature type="binding site" evidence="5">
    <location>
        <position position="189"/>
    </location>
    <ligand>
        <name>Mn(2+)</name>
        <dbReference type="ChEBI" id="CHEBI:29035"/>
        <label>2</label>
    </ligand>
</feature>
<dbReference type="PANTHER" id="PTHR11014">
    <property type="entry name" value="PEPTIDASE M20 FAMILY MEMBER"/>
    <property type="match status" value="1"/>
</dbReference>
<dbReference type="PANTHER" id="PTHR11014:SF63">
    <property type="entry name" value="METALLOPEPTIDASE, PUTATIVE (AFU_ORTHOLOGUE AFUA_6G09600)-RELATED"/>
    <property type="match status" value="1"/>
</dbReference>
<sequence>MALWWLLMAILSTVACYSLVSATWSLTQELLDSARDPEFFDWLTSVRRRIHEYPELSFEEYKTSQLIRTELELLEIPYTWPVAKTRIVASIGSRSQPWFGLRADMDALPIQESVDWECKSKIDGKMHACGHDVHVTMLLGVARLLNHRRHKLKGTVKLLFQPAEEGGAGAYYMIKEGAIDGIQAIFGLHDVPDMPVGTIASRPGPMMAGGAVFLAIIRGKGGHAAMPQETRDPVLAASFAILALQQLVSREADPLVPMVVTVGFVGAGQARNVIPELVKFGETFRSMTTEGLSFLKLRIKEVIEMQAIVNRCTATVDFFEHKRRPYPATVNDEAMYKHAKGVGEKLLGQSNVLFLPQIMALEDFSFYSQKIAAAFYMIGTKNESHKSVLSLHSNYLVIDEEVLPIGAALRAAVAMHYLDDHAFRV</sequence>
<dbReference type="SUPFAM" id="SSF55031">
    <property type="entry name" value="Bacterial exopeptidase dimerisation domain"/>
    <property type="match status" value="1"/>
</dbReference>
<name>A0A7J7DWT1_TRIWF</name>
<feature type="binding site" evidence="5">
    <location>
        <position position="129"/>
    </location>
    <ligand>
        <name>Mn(2+)</name>
        <dbReference type="ChEBI" id="CHEBI:29035"/>
        <label>2</label>
    </ligand>
</feature>
<feature type="binding site" evidence="5">
    <location>
        <position position="392"/>
    </location>
    <ligand>
        <name>Mn(2+)</name>
        <dbReference type="ChEBI" id="CHEBI:29035"/>
        <label>2</label>
    </ligand>
</feature>
<comment type="cofactor">
    <cofactor evidence="5">
        <name>Mn(2+)</name>
        <dbReference type="ChEBI" id="CHEBI:29035"/>
    </cofactor>
    <text evidence="5">The Mn(2+) ion enhances activity.</text>
</comment>
<proteinExistence type="inferred from homology"/>
<evidence type="ECO:0000256" key="6">
    <source>
        <dbReference type="SAM" id="SignalP"/>
    </source>
</evidence>
<dbReference type="FunFam" id="3.30.70.360:FF:000001">
    <property type="entry name" value="N-acetyldiaminopimelate deacetylase"/>
    <property type="match status" value="1"/>
</dbReference>
<keyword evidence="5" id="KW-0479">Metal-binding</keyword>
<dbReference type="GO" id="GO:0010179">
    <property type="term" value="F:IAA-Ala conjugate hydrolase activity"/>
    <property type="evidence" value="ECO:0007669"/>
    <property type="project" value="TreeGrafter"/>
</dbReference>